<sequence>MKNIFIKLSSLFLSLILLAGCSDFDDMNIDPKKPANVDPNYLFTYAEIELSDYINSPSNNTNVGRLLAQQLSQVTYVTESRYLLDDRQISDALWNNSYRDVLNNLMLAKEQIPNFDSNEDNIATKNAMITVLEVYTYQLMVDAFGDIPYGEALAGADVKSPAYDDAATIYADLVTKLDGAISDLNKGTGFGSADVIYGGSNAEWVKFANALKIRLGMRLADVNSSQAQSLVETAAANTFTSNADNATLEYAGGSYANPIYVNLVVSGRNDYVISETFVDIVNPLNDPRRAYFMEPASATGDYAGLRYGLETGVGLAAVPNYSTIGSNILGETFRGVLMDYSEVASYLAEAAQRGWNVGGSAQEWYEESVTASITDWASIAEDGNDGVADAAAYLAQPEVAFATAEDGNAMNAIAKQRYISLFNRGMTAWYEWRRMDYPSLVPPEGMSASDIPTRLQYPVDERSVNNANRQDAASAIGGDDLTTKVFWDVK</sequence>
<dbReference type="Gene3D" id="1.25.40.390">
    <property type="match status" value="1"/>
</dbReference>
<dbReference type="KEGG" id="marp:QYS47_33220"/>
<feature type="chain" id="PRO_5041310532" evidence="1">
    <location>
        <begin position="20"/>
        <end position="490"/>
    </location>
</feature>
<organism evidence="2">
    <name type="scientific">Marivirga arenosa</name>
    <dbReference type="NCBI Taxonomy" id="3059076"/>
    <lineage>
        <taxon>Bacteria</taxon>
        <taxon>Pseudomonadati</taxon>
        <taxon>Bacteroidota</taxon>
        <taxon>Cytophagia</taxon>
        <taxon>Cytophagales</taxon>
        <taxon>Marivirgaceae</taxon>
        <taxon>Marivirga</taxon>
    </lineage>
</organism>
<dbReference type="AlphaFoldDB" id="A0AA51X4X2"/>
<feature type="signal peptide" evidence="1">
    <location>
        <begin position="1"/>
        <end position="19"/>
    </location>
</feature>
<dbReference type="PROSITE" id="PS51257">
    <property type="entry name" value="PROKAR_LIPOPROTEIN"/>
    <property type="match status" value="1"/>
</dbReference>
<reference evidence="2" key="1">
    <citation type="submission" date="2023-08" db="EMBL/GenBank/DDBJ databases">
        <title>Comparative genomics and taxonomic characterization of three novel marine species of genus Marivirga.</title>
        <authorList>
            <person name="Muhammad N."/>
            <person name="Kim S.-G."/>
        </authorList>
    </citation>
    <scope>NUCLEOTIDE SEQUENCE</scope>
    <source>
        <strain evidence="2">BKB1-2</strain>
    </source>
</reference>
<dbReference type="InterPro" id="IPR041662">
    <property type="entry name" value="SusD-like_2"/>
</dbReference>
<accession>A0AA51X4X2</accession>
<evidence type="ECO:0000313" key="2">
    <source>
        <dbReference type="EMBL" id="WNB17206.1"/>
    </source>
</evidence>
<proteinExistence type="predicted"/>
<dbReference type="InterPro" id="IPR011990">
    <property type="entry name" value="TPR-like_helical_dom_sf"/>
</dbReference>
<keyword evidence="2" id="KW-0449">Lipoprotein</keyword>
<evidence type="ECO:0000256" key="1">
    <source>
        <dbReference type="SAM" id="SignalP"/>
    </source>
</evidence>
<dbReference type="EMBL" id="CP129968">
    <property type="protein sequence ID" value="WNB17206.1"/>
    <property type="molecule type" value="Genomic_DNA"/>
</dbReference>
<gene>
    <name evidence="2" type="ORF">QYS47_33220</name>
</gene>
<dbReference type="SUPFAM" id="SSF48452">
    <property type="entry name" value="TPR-like"/>
    <property type="match status" value="1"/>
</dbReference>
<name>A0AA51X4X2_9BACT</name>
<dbReference type="RefSeq" id="WP_322346566.1">
    <property type="nucleotide sequence ID" value="NZ_CP129968.2"/>
</dbReference>
<dbReference type="Pfam" id="PF12771">
    <property type="entry name" value="SusD-like_2"/>
    <property type="match status" value="1"/>
</dbReference>
<protein>
    <submittedName>
        <fullName evidence="2">SusD/RagB family nutrient-binding outer membrane lipoprotein</fullName>
    </submittedName>
</protein>
<keyword evidence="1" id="KW-0732">Signal</keyword>
<dbReference type="Proteomes" id="UP001232019">
    <property type="component" value="Chromosome"/>
</dbReference>